<keyword evidence="17" id="KW-1185">Reference proteome</keyword>
<organism evidence="16 17">
    <name type="scientific">Lacticaseibacillus pabuli</name>
    <dbReference type="NCBI Taxonomy" id="3025672"/>
    <lineage>
        <taxon>Bacteria</taxon>
        <taxon>Bacillati</taxon>
        <taxon>Bacillota</taxon>
        <taxon>Bacilli</taxon>
        <taxon>Lactobacillales</taxon>
        <taxon>Lactobacillaceae</taxon>
        <taxon>Lacticaseibacillus</taxon>
    </lineage>
</organism>
<keyword evidence="5" id="KW-0121">Carboxypeptidase</keyword>
<dbReference type="Pfam" id="PF07943">
    <property type="entry name" value="PBP5_C"/>
    <property type="match status" value="1"/>
</dbReference>
<dbReference type="Gene3D" id="3.40.710.10">
    <property type="entry name" value="DD-peptidase/beta-lactamase superfamily"/>
    <property type="match status" value="1"/>
</dbReference>
<keyword evidence="7 14" id="KW-0732">Signal</keyword>
<evidence type="ECO:0000256" key="5">
    <source>
        <dbReference type="ARBA" id="ARBA00022645"/>
    </source>
</evidence>
<evidence type="ECO:0000259" key="15">
    <source>
        <dbReference type="SMART" id="SM00936"/>
    </source>
</evidence>
<comment type="similarity">
    <text evidence="3 13">Belongs to the peptidase S11 family.</text>
</comment>
<dbReference type="SUPFAM" id="SSF69189">
    <property type="entry name" value="Penicillin-binding protein associated domain"/>
    <property type="match status" value="1"/>
</dbReference>
<evidence type="ECO:0000256" key="4">
    <source>
        <dbReference type="ARBA" id="ARBA00012448"/>
    </source>
</evidence>
<evidence type="ECO:0000256" key="7">
    <source>
        <dbReference type="ARBA" id="ARBA00022729"/>
    </source>
</evidence>
<gene>
    <name evidence="16" type="ORF">PQ472_11765</name>
</gene>
<dbReference type="GO" id="GO:0016787">
    <property type="term" value="F:hydrolase activity"/>
    <property type="evidence" value="ECO:0007669"/>
    <property type="project" value="UniProtKB-KW"/>
</dbReference>
<keyword evidence="9" id="KW-0133">Cell shape</keyword>
<comment type="function">
    <text evidence="1">Removes C-terminal D-alanyl residues from sugar-peptide cell wall precursors.</text>
</comment>
<evidence type="ECO:0000256" key="9">
    <source>
        <dbReference type="ARBA" id="ARBA00022960"/>
    </source>
</evidence>
<feature type="signal peptide" evidence="14">
    <location>
        <begin position="1"/>
        <end position="29"/>
    </location>
</feature>
<dbReference type="PANTHER" id="PTHR21581:SF11">
    <property type="entry name" value="D-ALANYL-D-ALANINE CARBOXYPEPTIDASE DACA"/>
    <property type="match status" value="1"/>
</dbReference>
<dbReference type="InterPro" id="IPR012338">
    <property type="entry name" value="Beta-lactam/transpept-like"/>
</dbReference>
<dbReference type="EMBL" id="CP117884">
    <property type="protein sequence ID" value="WDF82553.1"/>
    <property type="molecule type" value="Genomic_DNA"/>
</dbReference>
<dbReference type="SMART" id="SM00936">
    <property type="entry name" value="PBP5_C"/>
    <property type="match status" value="1"/>
</dbReference>
<feature type="chain" id="PRO_5045190240" description="serine-type D-Ala-D-Ala carboxypeptidase" evidence="14">
    <location>
        <begin position="30"/>
        <end position="433"/>
    </location>
</feature>
<dbReference type="PRINTS" id="PR00725">
    <property type="entry name" value="DADACBPTASE1"/>
</dbReference>
<dbReference type="Gene3D" id="2.60.410.10">
    <property type="entry name" value="D-Ala-D-Ala carboxypeptidase, C-terminal domain"/>
    <property type="match status" value="1"/>
</dbReference>
<dbReference type="Proteomes" id="UP001220377">
    <property type="component" value="Chromosome"/>
</dbReference>
<evidence type="ECO:0000256" key="13">
    <source>
        <dbReference type="RuleBase" id="RU004016"/>
    </source>
</evidence>
<keyword evidence="6" id="KW-0645">Protease</keyword>
<evidence type="ECO:0000256" key="11">
    <source>
        <dbReference type="ARBA" id="ARBA00023316"/>
    </source>
</evidence>
<name>A0ABY7WSZ4_9LACO</name>
<dbReference type="InterPro" id="IPR001967">
    <property type="entry name" value="Peptidase_S11_N"/>
</dbReference>
<dbReference type="EC" id="3.4.16.4" evidence="4"/>
<dbReference type="InterPro" id="IPR037167">
    <property type="entry name" value="Peptidase_S11_C_sf"/>
</dbReference>
<comment type="pathway">
    <text evidence="2">Cell wall biogenesis; peptidoglycan biosynthesis.</text>
</comment>
<evidence type="ECO:0000256" key="2">
    <source>
        <dbReference type="ARBA" id="ARBA00004752"/>
    </source>
</evidence>
<evidence type="ECO:0000313" key="16">
    <source>
        <dbReference type="EMBL" id="WDF82553.1"/>
    </source>
</evidence>
<reference evidence="16 17" key="1">
    <citation type="submission" date="2023-02" db="EMBL/GenBank/DDBJ databases">
        <title>Genome sequence of Lacticaseibacillus sp. KACC 23028.</title>
        <authorList>
            <person name="Kim S."/>
            <person name="Heo J."/>
            <person name="Kwon S.-W."/>
        </authorList>
    </citation>
    <scope>NUCLEOTIDE SEQUENCE [LARGE SCALE GENOMIC DNA]</scope>
    <source>
        <strain evidence="16 17">KACC 23028</strain>
    </source>
</reference>
<evidence type="ECO:0000256" key="1">
    <source>
        <dbReference type="ARBA" id="ARBA00003217"/>
    </source>
</evidence>
<dbReference type="InterPro" id="IPR012907">
    <property type="entry name" value="Peptidase_S11_C"/>
</dbReference>
<keyword evidence="8 16" id="KW-0378">Hydrolase</keyword>
<dbReference type="RefSeq" id="WP_274260089.1">
    <property type="nucleotide sequence ID" value="NZ_CP117884.1"/>
</dbReference>
<dbReference type="PANTHER" id="PTHR21581">
    <property type="entry name" value="D-ALANYL-D-ALANINE CARBOXYPEPTIDASE"/>
    <property type="match status" value="1"/>
</dbReference>
<dbReference type="Pfam" id="PF00768">
    <property type="entry name" value="Peptidase_S11"/>
    <property type="match status" value="1"/>
</dbReference>
<protein>
    <recommendedName>
        <fullName evidence="4">serine-type D-Ala-D-Ala carboxypeptidase</fullName>
        <ecNumber evidence="4">3.4.16.4</ecNumber>
    </recommendedName>
</protein>
<keyword evidence="10" id="KW-0573">Peptidoglycan synthesis</keyword>
<dbReference type="SUPFAM" id="SSF56601">
    <property type="entry name" value="beta-lactamase/transpeptidase-like"/>
    <property type="match status" value="1"/>
</dbReference>
<evidence type="ECO:0000256" key="10">
    <source>
        <dbReference type="ARBA" id="ARBA00022984"/>
    </source>
</evidence>
<dbReference type="InterPro" id="IPR018044">
    <property type="entry name" value="Peptidase_S11"/>
</dbReference>
<comment type="catalytic activity">
    <reaction evidence="12">
        <text>Preferential cleavage: (Ac)2-L-Lys-D-Ala-|-D-Ala. Also transpeptidation of peptidyl-alanyl moieties that are N-acyl substituents of D-alanine.</text>
        <dbReference type="EC" id="3.4.16.4"/>
    </reaction>
</comment>
<evidence type="ECO:0000256" key="14">
    <source>
        <dbReference type="SAM" id="SignalP"/>
    </source>
</evidence>
<sequence length="433" mass="46454">MKKFFKAAVAFLAALTIGSAVLPASQAAAATSVTDSLNVNAKAAISVDAKTGKILYAKNANQVLPIASMSKLITVYLLLDAVKTGKVKWTDRIRPDKEIVAISQRHDLSNVPLRSDKTYTVRELYQATLIYSANAAAMMLGDIVTGGSENKFIDLMNAQVKKWGITNANFVNANGLNNAQLGKYIYPGSGKHGENVMTARDMAIVARHLLKDFPEVLETTSIAKKTFEAGTNDATDMPNWNFMLPGEVAAQPDLHVDGLKTGTTDTAGDCFTGTATQNGQRIITVILHTGGQGETKRFVQTAKLMRWTFANWKPMTILPAGSSVKGESVIKVDKGKQETVALKTKKAITTVVPVNTAKSGVQLTYNKKVDELKAPAKKGTKTGTLKASVPGDDLGYLGQDGSSTAVVTTARVDKAGFFRLIGRGIKEFFTNLF</sequence>
<evidence type="ECO:0000256" key="6">
    <source>
        <dbReference type="ARBA" id="ARBA00022670"/>
    </source>
</evidence>
<dbReference type="InterPro" id="IPR015956">
    <property type="entry name" value="Peniciliin-bd_prot_C_sf"/>
</dbReference>
<proteinExistence type="inferred from homology"/>
<evidence type="ECO:0000256" key="8">
    <source>
        <dbReference type="ARBA" id="ARBA00022801"/>
    </source>
</evidence>
<keyword evidence="11" id="KW-0961">Cell wall biogenesis/degradation</keyword>
<feature type="domain" description="Peptidase S11 D-Ala-D-Ala carboxypeptidase A C-terminal" evidence="15">
    <location>
        <begin position="312"/>
        <end position="414"/>
    </location>
</feature>
<evidence type="ECO:0000256" key="12">
    <source>
        <dbReference type="ARBA" id="ARBA00034000"/>
    </source>
</evidence>
<evidence type="ECO:0000313" key="17">
    <source>
        <dbReference type="Proteomes" id="UP001220377"/>
    </source>
</evidence>
<accession>A0ABY7WSZ4</accession>
<evidence type="ECO:0000256" key="3">
    <source>
        <dbReference type="ARBA" id="ARBA00007164"/>
    </source>
</evidence>